<evidence type="ECO:0000313" key="1">
    <source>
        <dbReference type="EMBL" id="SSC67998.1"/>
    </source>
</evidence>
<name>A0A376AJK5_9HYPH</name>
<protein>
    <recommendedName>
        <fullName evidence="3">DUF3168 domain-containing protein</fullName>
    </recommendedName>
</protein>
<dbReference type="Pfam" id="PF11367">
    <property type="entry name" value="Tail_completion_gp17"/>
    <property type="match status" value="1"/>
</dbReference>
<keyword evidence="2" id="KW-1185">Reference proteome</keyword>
<evidence type="ECO:0008006" key="3">
    <source>
        <dbReference type="Google" id="ProtNLM"/>
    </source>
</evidence>
<dbReference type="RefSeq" id="WP_115670554.1">
    <property type="nucleotide sequence ID" value="NZ_UEYP01000006.1"/>
</dbReference>
<dbReference type="AlphaFoldDB" id="A0A376AJK5"/>
<proteinExistence type="predicted"/>
<sequence>MSSVVNAFLAAVQARLISHAGLATLIGPSGMRDRRASGLDLPALVLGAVECRDYSTASEAGFEFLLALEAWSGEGRRAAEAIADAVRGLLDDADLALAGHRLVSLRHRRTVSRREAKTGFFVAELSFRAVVE</sequence>
<dbReference type="OrthoDB" id="7630456at2"/>
<organism evidence="1 2">
    <name type="scientific">Ciceribacter selenitireducens ATCC BAA-1503</name>
    <dbReference type="NCBI Taxonomy" id="1336235"/>
    <lineage>
        <taxon>Bacteria</taxon>
        <taxon>Pseudomonadati</taxon>
        <taxon>Pseudomonadota</taxon>
        <taxon>Alphaproteobacteria</taxon>
        <taxon>Hyphomicrobiales</taxon>
        <taxon>Rhizobiaceae</taxon>
        <taxon>Ciceribacter</taxon>
    </lineage>
</organism>
<dbReference type="InterPro" id="IPR053745">
    <property type="entry name" value="Viral_Tail_Comp_sf"/>
</dbReference>
<dbReference type="InterPro" id="IPR021508">
    <property type="entry name" value="Gp17-like"/>
</dbReference>
<dbReference type="Proteomes" id="UP000254764">
    <property type="component" value="Unassembled WGS sequence"/>
</dbReference>
<dbReference type="Gene3D" id="3.30.2000.30">
    <property type="match status" value="1"/>
</dbReference>
<gene>
    <name evidence="1" type="ORF">RHIZ70_3706</name>
</gene>
<dbReference type="EMBL" id="UEYP01000006">
    <property type="protein sequence ID" value="SSC67998.1"/>
    <property type="molecule type" value="Genomic_DNA"/>
</dbReference>
<evidence type="ECO:0000313" key="2">
    <source>
        <dbReference type="Proteomes" id="UP000254764"/>
    </source>
</evidence>
<reference evidence="2" key="1">
    <citation type="submission" date="2018-07" db="EMBL/GenBank/DDBJ databases">
        <authorList>
            <person name="Peiro R."/>
            <person name="Begona"/>
            <person name="Cbmso G."/>
            <person name="Lopez M."/>
            <person name="Gonzalez S."/>
        </authorList>
    </citation>
    <scope>NUCLEOTIDE SEQUENCE [LARGE SCALE GENOMIC DNA]</scope>
</reference>
<dbReference type="STRING" id="1336235.GCA_000518785_01454"/>
<accession>A0A376AJK5</accession>